<reference evidence="5 6" key="1">
    <citation type="submission" date="2018-09" db="EMBL/GenBank/DDBJ databases">
        <title>A high-quality reference genome of wild soybean provides a powerful tool to mine soybean genomes.</title>
        <authorList>
            <person name="Xie M."/>
            <person name="Chung C.Y.L."/>
            <person name="Li M.-W."/>
            <person name="Wong F.-L."/>
            <person name="Chan T.-F."/>
            <person name="Lam H.-M."/>
        </authorList>
    </citation>
    <scope>NUCLEOTIDE SEQUENCE [LARGE SCALE GENOMIC DNA]</scope>
    <source>
        <strain evidence="6">cv. W05</strain>
        <tissue evidence="5">Hypocotyl of etiolated seedlings</tissue>
    </source>
</reference>
<dbReference type="Proteomes" id="UP000289340">
    <property type="component" value="Chromosome 14"/>
</dbReference>
<dbReference type="AlphaFoldDB" id="A0A445H899"/>
<comment type="caution">
    <text evidence="5">The sequence shown here is derived from an EMBL/GenBank/DDBJ whole genome shotgun (WGS) entry which is preliminary data.</text>
</comment>
<sequence length="336" mass="37526">MTLWRSHAAKPYLIGRAFSVEVSLLCCSIKPHWTTTNFSSSASYLLSSECSIPIPSYNLAVSMDRAQLLLLGVPLFLFCSDLFSLFTHHPPPPPHHHHHHHHPHPPHHHHHHHHPPHHHHHHPPHHHHQPVTIDFPPEKPTNNIATPGLGNTVHINFCSSCSYKGTAVTMKNMLEIAFPGTEVILANYPPTLPKRLLSKLVPVVQIGVIGVVVAGEHIFPMLGFVAPPPWYYNLRANRFGTIASTWLLGNALQSFLQSSGAFEVYFNGELVGAFLLSFLHLLVNISLLVEHLIFLSGKVFSKLKEGRFPGEIELKDLITKKMTNSIRVNGVSELTS</sequence>
<keyword evidence="2" id="KW-0676">Redox-active center</keyword>
<dbReference type="PANTHER" id="PTHR13544">
    <property type="entry name" value="SELENOPROTEIN T"/>
    <property type="match status" value="1"/>
</dbReference>
<dbReference type="Pfam" id="PF10262">
    <property type="entry name" value="Rdx"/>
    <property type="match status" value="1"/>
</dbReference>
<dbReference type="GO" id="GO:0004791">
    <property type="term" value="F:thioredoxin-disulfide reductase (NADPH) activity"/>
    <property type="evidence" value="ECO:0007669"/>
    <property type="project" value="TreeGrafter"/>
</dbReference>
<keyword evidence="4" id="KW-1133">Transmembrane helix</keyword>
<organism evidence="5 6">
    <name type="scientific">Glycine soja</name>
    <name type="common">Wild soybean</name>
    <dbReference type="NCBI Taxonomy" id="3848"/>
    <lineage>
        <taxon>Eukaryota</taxon>
        <taxon>Viridiplantae</taxon>
        <taxon>Streptophyta</taxon>
        <taxon>Embryophyta</taxon>
        <taxon>Tracheophyta</taxon>
        <taxon>Spermatophyta</taxon>
        <taxon>Magnoliopsida</taxon>
        <taxon>eudicotyledons</taxon>
        <taxon>Gunneridae</taxon>
        <taxon>Pentapetalae</taxon>
        <taxon>rosids</taxon>
        <taxon>fabids</taxon>
        <taxon>Fabales</taxon>
        <taxon>Fabaceae</taxon>
        <taxon>Papilionoideae</taxon>
        <taxon>50 kb inversion clade</taxon>
        <taxon>NPAAA clade</taxon>
        <taxon>indigoferoid/millettioid clade</taxon>
        <taxon>Phaseoleae</taxon>
        <taxon>Glycine</taxon>
        <taxon>Glycine subgen. Soja</taxon>
    </lineage>
</organism>
<name>A0A445H899_GLYSO</name>
<dbReference type="PANTHER" id="PTHR13544:SF13">
    <property type="entry name" value="SELENOPROTEIN, RDX TYPE-RELATED"/>
    <property type="match status" value="1"/>
</dbReference>
<dbReference type="InterPro" id="IPR011893">
    <property type="entry name" value="Selenoprotein_Rdx-typ"/>
</dbReference>
<gene>
    <name evidence="5" type="ORF">D0Y65_039237</name>
</gene>
<keyword evidence="4" id="KW-0472">Membrane</keyword>
<dbReference type="InterPro" id="IPR019389">
    <property type="entry name" value="Selenoprotein_T"/>
</dbReference>
<protein>
    <submittedName>
        <fullName evidence="5">SelT-like protein isoform B</fullName>
    </submittedName>
</protein>
<feature type="transmembrane region" description="Helical" evidence="4">
    <location>
        <begin position="203"/>
        <end position="227"/>
    </location>
</feature>
<evidence type="ECO:0000256" key="4">
    <source>
        <dbReference type="SAM" id="Phobius"/>
    </source>
</evidence>
<evidence type="ECO:0000256" key="3">
    <source>
        <dbReference type="SAM" id="MobiDB-lite"/>
    </source>
</evidence>
<evidence type="ECO:0000313" key="6">
    <source>
        <dbReference type="Proteomes" id="UP000289340"/>
    </source>
</evidence>
<dbReference type="InterPro" id="IPR036249">
    <property type="entry name" value="Thioredoxin-like_sf"/>
</dbReference>
<keyword evidence="6" id="KW-1185">Reference proteome</keyword>
<dbReference type="GO" id="GO:0005789">
    <property type="term" value="C:endoplasmic reticulum membrane"/>
    <property type="evidence" value="ECO:0007669"/>
    <property type="project" value="TreeGrafter"/>
</dbReference>
<feature type="compositionally biased region" description="Basic residues" evidence="3">
    <location>
        <begin position="94"/>
        <end position="129"/>
    </location>
</feature>
<evidence type="ECO:0000313" key="5">
    <source>
        <dbReference type="EMBL" id="RZB69816.1"/>
    </source>
</evidence>
<evidence type="ECO:0000256" key="1">
    <source>
        <dbReference type="ARBA" id="ARBA00022729"/>
    </source>
</evidence>
<accession>A0A445H899</accession>
<dbReference type="SUPFAM" id="SSF52833">
    <property type="entry name" value="Thioredoxin-like"/>
    <property type="match status" value="1"/>
</dbReference>
<keyword evidence="1" id="KW-0732">Signal</keyword>
<evidence type="ECO:0000256" key="2">
    <source>
        <dbReference type="ARBA" id="ARBA00023284"/>
    </source>
</evidence>
<feature type="region of interest" description="Disordered" evidence="3">
    <location>
        <begin position="92"/>
        <end position="146"/>
    </location>
</feature>
<dbReference type="GO" id="GO:0045454">
    <property type="term" value="P:cell redox homeostasis"/>
    <property type="evidence" value="ECO:0007669"/>
    <property type="project" value="TreeGrafter"/>
</dbReference>
<proteinExistence type="predicted"/>
<keyword evidence="4" id="KW-0812">Transmembrane</keyword>
<dbReference type="EMBL" id="QZWG01000014">
    <property type="protein sequence ID" value="RZB69816.1"/>
    <property type="molecule type" value="Genomic_DNA"/>
</dbReference>
<dbReference type="NCBIfam" id="TIGR02174">
    <property type="entry name" value="CXXU_selWTH"/>
    <property type="match status" value="1"/>
</dbReference>
<feature type="transmembrane region" description="Helical" evidence="4">
    <location>
        <begin position="270"/>
        <end position="295"/>
    </location>
</feature>